<evidence type="ECO:0000256" key="7">
    <source>
        <dbReference type="SAM" id="Phobius"/>
    </source>
</evidence>
<dbReference type="GO" id="GO:0016020">
    <property type="term" value="C:membrane"/>
    <property type="evidence" value="ECO:0007669"/>
    <property type="project" value="UniProtKB-SubCell"/>
</dbReference>
<dbReference type="Proteomes" id="UP000179179">
    <property type="component" value="Unassembled WGS sequence"/>
</dbReference>
<comment type="subcellular location">
    <subcellularLocation>
        <location evidence="1">Membrane</location>
        <topology evidence="1">Multi-pass membrane protein</topology>
    </subcellularLocation>
</comment>
<dbReference type="InterPro" id="IPR036259">
    <property type="entry name" value="MFS_trans_sf"/>
</dbReference>
<evidence type="ECO:0000256" key="5">
    <source>
        <dbReference type="ARBA" id="ARBA00023136"/>
    </source>
</evidence>
<dbReference type="FunFam" id="1.20.1250.20:FF:000247">
    <property type="entry name" value="MFS general substrate transporter"/>
    <property type="match status" value="1"/>
</dbReference>
<keyword evidence="3 7" id="KW-0812">Transmembrane</keyword>
<reference evidence="9 10" key="1">
    <citation type="journal article" date="2016" name="Genome Biol. Evol.">
        <title>Draft genome sequence of an aflatoxigenic Aspergillus species, A. bombycis.</title>
        <authorList>
            <person name="Moore G.G."/>
            <person name="Mack B.M."/>
            <person name="Beltz S.B."/>
            <person name="Gilbert M.K."/>
        </authorList>
    </citation>
    <scope>NUCLEOTIDE SEQUENCE [LARGE SCALE GENOMIC DNA]</scope>
    <source>
        <strain evidence="10">NRRL 26010</strain>
    </source>
</reference>
<sequence length="569" mass="64503">MQLQSLRPCILSPILDNQGIMAGEEPKTVPVSTTEVDTDSPVASTKYDSDRERQESPRQPLPGKSTFETEDHRFYRPIDGYEGIHRWDPDFEWTEEEERKIVRKIDWRVCTFACATFFALQLDRGNIGQALSDTLLQDLNMTSNDYNTGQTIFLVCFLIAEMPSQLISKRLGPDRWIPIQMVAWSLVAACQAFLKTKSAYLGLRALLGLLEGGFIPDTILFLSFFYKSSELPKRLTCFWISYTLTSIVGAFLAFGLLHIKDSNGGGSWRYLFAYEGLITGVIGILAAFWMPAGPTQTKGGLRGKDGWFNEREEKIMVNRVIRDDPSKGTMHNRQAVTPRLLWYSLKDYHMWPIYALGLIWMIPYTPAANYLTLQLRQQGFTTFQTNLLVIPSAAVSMITMVTTTWLAERTNQRLLFGAAAEIWYLVLLIALETLPMKSMPWPRFAILTLTVGGPSIHPVVVALTSRNAGSVRTRTVASALYNMSVQISSIAGANVYRADDAPYYREGNKVTIALAVVSFFLFIGAKLYYDWRNRCNAEKWDALTSEQKQQYLRENSVMTNKRLDFRFAS</sequence>
<evidence type="ECO:0000259" key="8">
    <source>
        <dbReference type="PROSITE" id="PS50850"/>
    </source>
</evidence>
<feature type="transmembrane region" description="Helical" evidence="7">
    <location>
        <begin position="206"/>
        <end position="226"/>
    </location>
</feature>
<keyword evidence="2" id="KW-0813">Transport</keyword>
<name>A0A1F7ZTI1_9EURO</name>
<keyword evidence="10" id="KW-1185">Reference proteome</keyword>
<keyword evidence="5 7" id="KW-0472">Membrane</keyword>
<evidence type="ECO:0000313" key="10">
    <source>
        <dbReference type="Proteomes" id="UP000179179"/>
    </source>
</evidence>
<dbReference type="OrthoDB" id="1935484at2759"/>
<dbReference type="GeneID" id="34451793"/>
<dbReference type="Pfam" id="PF07690">
    <property type="entry name" value="MFS_1"/>
    <property type="match status" value="1"/>
</dbReference>
<dbReference type="FunFam" id="1.20.1250.20:FF:000106">
    <property type="entry name" value="MFS transporter, putative"/>
    <property type="match status" value="1"/>
</dbReference>
<dbReference type="AlphaFoldDB" id="A0A1F7ZTI1"/>
<dbReference type="Gene3D" id="1.20.1250.20">
    <property type="entry name" value="MFS general substrate transporter like domains"/>
    <property type="match status" value="2"/>
</dbReference>
<dbReference type="PROSITE" id="PS50850">
    <property type="entry name" value="MFS"/>
    <property type="match status" value="1"/>
</dbReference>
<feature type="transmembrane region" description="Helical" evidence="7">
    <location>
        <begin position="444"/>
        <end position="464"/>
    </location>
</feature>
<feature type="transmembrane region" description="Helical" evidence="7">
    <location>
        <begin position="510"/>
        <end position="529"/>
    </location>
</feature>
<dbReference type="EMBL" id="LYCR01000090">
    <property type="protein sequence ID" value="OGM42398.1"/>
    <property type="molecule type" value="Genomic_DNA"/>
</dbReference>
<feature type="transmembrane region" description="Helical" evidence="7">
    <location>
        <begin position="351"/>
        <end position="373"/>
    </location>
</feature>
<dbReference type="PANTHER" id="PTHR43791:SF104">
    <property type="entry name" value="MAJOR FACILITATOR SUPERFAMILY (MFS) PROFILE DOMAIN-CONTAINING PROTEIN-RELATED"/>
    <property type="match status" value="1"/>
</dbReference>
<dbReference type="GO" id="GO:0022857">
    <property type="term" value="F:transmembrane transporter activity"/>
    <property type="evidence" value="ECO:0007669"/>
    <property type="project" value="InterPro"/>
</dbReference>
<feature type="region of interest" description="Disordered" evidence="6">
    <location>
        <begin position="21"/>
        <end position="67"/>
    </location>
</feature>
<dbReference type="InterPro" id="IPR020846">
    <property type="entry name" value="MFS_dom"/>
</dbReference>
<organism evidence="9 10">
    <name type="scientific">Aspergillus bombycis</name>
    <dbReference type="NCBI Taxonomy" id="109264"/>
    <lineage>
        <taxon>Eukaryota</taxon>
        <taxon>Fungi</taxon>
        <taxon>Dikarya</taxon>
        <taxon>Ascomycota</taxon>
        <taxon>Pezizomycotina</taxon>
        <taxon>Eurotiomycetes</taxon>
        <taxon>Eurotiomycetidae</taxon>
        <taxon>Eurotiales</taxon>
        <taxon>Aspergillaceae</taxon>
        <taxon>Aspergillus</taxon>
    </lineage>
</organism>
<feature type="transmembrane region" description="Helical" evidence="7">
    <location>
        <begin position="385"/>
        <end position="407"/>
    </location>
</feature>
<feature type="transmembrane region" description="Helical" evidence="7">
    <location>
        <begin position="271"/>
        <end position="292"/>
    </location>
</feature>
<feature type="domain" description="Major facilitator superfamily (MFS) profile" evidence="8">
    <location>
        <begin position="109"/>
        <end position="536"/>
    </location>
</feature>
<comment type="caution">
    <text evidence="9">The sequence shown here is derived from an EMBL/GenBank/DDBJ whole genome shotgun (WGS) entry which is preliminary data.</text>
</comment>
<dbReference type="RefSeq" id="XP_022386115.1">
    <property type="nucleotide sequence ID" value="XM_022535532.1"/>
</dbReference>
<dbReference type="PANTHER" id="PTHR43791">
    <property type="entry name" value="PERMEASE-RELATED"/>
    <property type="match status" value="1"/>
</dbReference>
<keyword evidence="4 7" id="KW-1133">Transmembrane helix</keyword>
<gene>
    <name evidence="9" type="ORF">ABOM_008403</name>
</gene>
<evidence type="ECO:0000313" key="9">
    <source>
        <dbReference type="EMBL" id="OGM42398.1"/>
    </source>
</evidence>
<dbReference type="SUPFAM" id="SSF103473">
    <property type="entry name" value="MFS general substrate transporter"/>
    <property type="match status" value="1"/>
</dbReference>
<accession>A0A1F7ZTI1</accession>
<feature type="transmembrane region" description="Helical" evidence="7">
    <location>
        <begin position="238"/>
        <end position="259"/>
    </location>
</feature>
<proteinExistence type="predicted"/>
<protein>
    <submittedName>
        <fullName evidence="9">Transporter</fullName>
    </submittedName>
</protein>
<feature type="compositionally biased region" description="Basic and acidic residues" evidence="6">
    <location>
        <begin position="47"/>
        <end position="56"/>
    </location>
</feature>
<evidence type="ECO:0000256" key="2">
    <source>
        <dbReference type="ARBA" id="ARBA00022448"/>
    </source>
</evidence>
<evidence type="ECO:0000256" key="3">
    <source>
        <dbReference type="ARBA" id="ARBA00022692"/>
    </source>
</evidence>
<dbReference type="InterPro" id="IPR011701">
    <property type="entry name" value="MFS"/>
</dbReference>
<evidence type="ECO:0000256" key="1">
    <source>
        <dbReference type="ARBA" id="ARBA00004141"/>
    </source>
</evidence>
<evidence type="ECO:0000256" key="6">
    <source>
        <dbReference type="SAM" id="MobiDB-lite"/>
    </source>
</evidence>
<evidence type="ECO:0000256" key="4">
    <source>
        <dbReference type="ARBA" id="ARBA00022989"/>
    </source>
</evidence>